<reference evidence="1 2" key="1">
    <citation type="submission" date="2011-11" db="EMBL/GenBank/DDBJ databases">
        <title>The Noncontiguous Finished genome of Desulfosporosinus youngiae DSM 17734.</title>
        <authorList>
            <consortium name="US DOE Joint Genome Institute (JGI-PGF)"/>
            <person name="Lucas S."/>
            <person name="Han J."/>
            <person name="Lapidus A."/>
            <person name="Cheng J.-F."/>
            <person name="Goodwin L."/>
            <person name="Pitluck S."/>
            <person name="Peters L."/>
            <person name="Ovchinnikova G."/>
            <person name="Lu M."/>
            <person name="Land M.L."/>
            <person name="Hauser L."/>
            <person name="Pester M."/>
            <person name="Spring S."/>
            <person name="Ollivier B."/>
            <person name="Rattei T."/>
            <person name="Klenk H.-P."/>
            <person name="Wagner M."/>
            <person name="Loy A."/>
            <person name="Woyke T.J."/>
        </authorList>
    </citation>
    <scope>NUCLEOTIDE SEQUENCE [LARGE SCALE GENOMIC DNA]</scope>
    <source>
        <strain evidence="1 2">DSM 17734</strain>
    </source>
</reference>
<sequence length="143" mass="16126">MYLFNRSISVNVRSMDSKTVSVNGVFLDTHHELCITLEVDVQRQTITAATGQFCRCPHTNCAETQERIAKLVGLKLDKSVRKQVLAAVGLKNGCTHITELTLECVKGFMQATYKLMNLSMPAEKVDELVEQYLEGSCFHYQKH</sequence>
<protein>
    <recommendedName>
        <fullName evidence="3">DUF2889 domain-containing protein</fullName>
    </recommendedName>
</protein>
<name>H5Y0U9_9FIRM</name>
<dbReference type="eggNOG" id="ENOG5033IYH">
    <property type="taxonomic scope" value="Bacteria"/>
</dbReference>
<dbReference type="EMBL" id="CM001441">
    <property type="protein sequence ID" value="EHQ92355.1"/>
    <property type="molecule type" value="Genomic_DNA"/>
</dbReference>
<evidence type="ECO:0000313" key="2">
    <source>
        <dbReference type="Proteomes" id="UP000005104"/>
    </source>
</evidence>
<organism evidence="1 2">
    <name type="scientific">Desulfosporosinus youngiae DSM 17734</name>
    <dbReference type="NCBI Taxonomy" id="768710"/>
    <lineage>
        <taxon>Bacteria</taxon>
        <taxon>Bacillati</taxon>
        <taxon>Bacillota</taxon>
        <taxon>Clostridia</taxon>
        <taxon>Eubacteriales</taxon>
        <taxon>Desulfitobacteriaceae</taxon>
        <taxon>Desulfosporosinus</taxon>
    </lineage>
</organism>
<dbReference type="Proteomes" id="UP000005104">
    <property type="component" value="Chromosome"/>
</dbReference>
<accession>H5Y0U9</accession>
<dbReference type="RefSeq" id="WP_007787684.1">
    <property type="nucleotide sequence ID" value="NZ_CM001441.1"/>
</dbReference>
<dbReference type="AlphaFoldDB" id="H5Y0U9"/>
<dbReference type="InterPro" id="IPR021312">
    <property type="entry name" value="DUF2889"/>
</dbReference>
<gene>
    <name evidence="1" type="ORF">DesyoDRAFT_5436</name>
</gene>
<dbReference type="OrthoDB" id="1723528at2"/>
<dbReference type="Pfam" id="PF11136">
    <property type="entry name" value="DUF2889"/>
    <property type="match status" value="1"/>
</dbReference>
<evidence type="ECO:0000313" key="1">
    <source>
        <dbReference type="EMBL" id="EHQ92355.1"/>
    </source>
</evidence>
<proteinExistence type="predicted"/>
<keyword evidence="2" id="KW-1185">Reference proteome</keyword>
<dbReference type="HOGENOM" id="CLU_1711169_0_0_9"/>
<evidence type="ECO:0008006" key="3">
    <source>
        <dbReference type="Google" id="ProtNLM"/>
    </source>
</evidence>